<feature type="region of interest" description="Disordered" evidence="1">
    <location>
        <begin position="1"/>
        <end position="76"/>
    </location>
</feature>
<dbReference type="Proteomes" id="UP001179952">
    <property type="component" value="Unassembled WGS sequence"/>
</dbReference>
<evidence type="ECO:0000256" key="1">
    <source>
        <dbReference type="SAM" id="MobiDB-lite"/>
    </source>
</evidence>
<feature type="compositionally biased region" description="Basic and acidic residues" evidence="1">
    <location>
        <begin position="67"/>
        <end position="76"/>
    </location>
</feature>
<protein>
    <submittedName>
        <fullName evidence="2">Uncharacterized protein</fullName>
    </submittedName>
</protein>
<sequence>MKSSTISTNASPLDEIHRPPRRSPPTPASPLHRSIRSTQSTARSTPRSRPTTSPLATFTTPSSHIHKGTEKLRYFL</sequence>
<name>A0AAV8ZYR3_ACOGR</name>
<evidence type="ECO:0000313" key="3">
    <source>
        <dbReference type="Proteomes" id="UP001179952"/>
    </source>
</evidence>
<organism evidence="2 3">
    <name type="scientific">Acorus gramineus</name>
    <name type="common">Dwarf sweet flag</name>
    <dbReference type="NCBI Taxonomy" id="55184"/>
    <lineage>
        <taxon>Eukaryota</taxon>
        <taxon>Viridiplantae</taxon>
        <taxon>Streptophyta</taxon>
        <taxon>Embryophyta</taxon>
        <taxon>Tracheophyta</taxon>
        <taxon>Spermatophyta</taxon>
        <taxon>Magnoliopsida</taxon>
        <taxon>Liliopsida</taxon>
        <taxon>Acoraceae</taxon>
        <taxon>Acorus</taxon>
    </lineage>
</organism>
<comment type="caution">
    <text evidence="2">The sequence shown here is derived from an EMBL/GenBank/DDBJ whole genome shotgun (WGS) entry which is preliminary data.</text>
</comment>
<evidence type="ECO:0000313" key="2">
    <source>
        <dbReference type="EMBL" id="KAK1256720.1"/>
    </source>
</evidence>
<reference evidence="2" key="2">
    <citation type="submission" date="2023-06" db="EMBL/GenBank/DDBJ databases">
        <authorList>
            <person name="Ma L."/>
            <person name="Liu K.-W."/>
            <person name="Li Z."/>
            <person name="Hsiao Y.-Y."/>
            <person name="Qi Y."/>
            <person name="Fu T."/>
            <person name="Tang G."/>
            <person name="Zhang D."/>
            <person name="Sun W.-H."/>
            <person name="Liu D.-K."/>
            <person name="Li Y."/>
            <person name="Chen G.-Z."/>
            <person name="Liu X.-D."/>
            <person name="Liao X.-Y."/>
            <person name="Jiang Y.-T."/>
            <person name="Yu X."/>
            <person name="Hao Y."/>
            <person name="Huang J."/>
            <person name="Zhao X.-W."/>
            <person name="Ke S."/>
            <person name="Chen Y.-Y."/>
            <person name="Wu W.-L."/>
            <person name="Hsu J.-L."/>
            <person name="Lin Y.-F."/>
            <person name="Huang M.-D."/>
            <person name="Li C.-Y."/>
            <person name="Huang L."/>
            <person name="Wang Z.-W."/>
            <person name="Zhao X."/>
            <person name="Zhong W.-Y."/>
            <person name="Peng D.-H."/>
            <person name="Ahmad S."/>
            <person name="Lan S."/>
            <person name="Zhang J.-S."/>
            <person name="Tsai W.-C."/>
            <person name="Van De Peer Y."/>
            <person name="Liu Z.-J."/>
        </authorList>
    </citation>
    <scope>NUCLEOTIDE SEQUENCE</scope>
    <source>
        <strain evidence="2">SCP</strain>
        <tissue evidence="2">Leaves</tissue>
    </source>
</reference>
<proteinExistence type="predicted"/>
<accession>A0AAV8ZYR3</accession>
<reference evidence="2" key="1">
    <citation type="journal article" date="2023" name="Nat. Commun.">
        <title>Diploid and tetraploid genomes of Acorus and the evolution of monocots.</title>
        <authorList>
            <person name="Ma L."/>
            <person name="Liu K.W."/>
            <person name="Li Z."/>
            <person name="Hsiao Y.Y."/>
            <person name="Qi Y."/>
            <person name="Fu T."/>
            <person name="Tang G.D."/>
            <person name="Zhang D."/>
            <person name="Sun W.H."/>
            <person name="Liu D.K."/>
            <person name="Li Y."/>
            <person name="Chen G.Z."/>
            <person name="Liu X.D."/>
            <person name="Liao X.Y."/>
            <person name="Jiang Y.T."/>
            <person name="Yu X."/>
            <person name="Hao Y."/>
            <person name="Huang J."/>
            <person name="Zhao X.W."/>
            <person name="Ke S."/>
            <person name="Chen Y.Y."/>
            <person name="Wu W.L."/>
            <person name="Hsu J.L."/>
            <person name="Lin Y.F."/>
            <person name="Huang M.D."/>
            <person name="Li C.Y."/>
            <person name="Huang L."/>
            <person name="Wang Z.W."/>
            <person name="Zhao X."/>
            <person name="Zhong W.Y."/>
            <person name="Peng D.H."/>
            <person name="Ahmad S."/>
            <person name="Lan S."/>
            <person name="Zhang J.S."/>
            <person name="Tsai W.C."/>
            <person name="Van de Peer Y."/>
            <person name="Liu Z.J."/>
        </authorList>
    </citation>
    <scope>NUCLEOTIDE SEQUENCE</scope>
    <source>
        <strain evidence="2">SCP</strain>
    </source>
</reference>
<keyword evidence="3" id="KW-1185">Reference proteome</keyword>
<gene>
    <name evidence="2" type="ORF">QJS04_geneDACA024787</name>
</gene>
<dbReference type="EMBL" id="JAUJYN010000088">
    <property type="protein sequence ID" value="KAK1256720.1"/>
    <property type="molecule type" value="Genomic_DNA"/>
</dbReference>
<feature type="compositionally biased region" description="Low complexity" evidence="1">
    <location>
        <begin position="36"/>
        <end position="54"/>
    </location>
</feature>
<dbReference type="AlphaFoldDB" id="A0AAV8ZYR3"/>
<feature type="compositionally biased region" description="Polar residues" evidence="1">
    <location>
        <begin position="1"/>
        <end position="11"/>
    </location>
</feature>